<dbReference type="STRING" id="553219.CAMSH0001_1609"/>
<feature type="compositionally biased region" description="Basic and acidic residues" evidence="1">
    <location>
        <begin position="19"/>
        <end position="32"/>
    </location>
</feature>
<dbReference type="InterPro" id="IPR002826">
    <property type="entry name" value="MptE-like"/>
</dbReference>
<dbReference type="EMBL" id="ACVQ01000022">
    <property type="protein sequence ID" value="EET79331.1"/>
    <property type="molecule type" value="Genomic_DNA"/>
</dbReference>
<proteinExistence type="predicted"/>
<evidence type="ECO:0000259" key="2">
    <source>
        <dbReference type="Pfam" id="PF01973"/>
    </source>
</evidence>
<dbReference type="Proteomes" id="UP000003107">
    <property type="component" value="Unassembled WGS sequence"/>
</dbReference>
<dbReference type="RefSeq" id="WP_002948824.1">
    <property type="nucleotide sequence ID" value="NZ_ACVQ01000022.1"/>
</dbReference>
<dbReference type="Pfam" id="PF01973">
    <property type="entry name" value="MptE-like"/>
    <property type="match status" value="1"/>
</dbReference>
<dbReference type="AlphaFoldDB" id="C6RGX5"/>
<name>C6RGX5_9BACT</name>
<gene>
    <name evidence="3" type="ORF">CAMSH0001_1609</name>
</gene>
<keyword evidence="4" id="KW-1185">Reference proteome</keyword>
<reference evidence="3 4" key="1">
    <citation type="submission" date="2009-07" db="EMBL/GenBank/DDBJ databases">
        <authorList>
            <person name="Madupu R."/>
            <person name="Sebastian Y."/>
            <person name="Durkin A.S."/>
            <person name="Torralba M."/>
            <person name="Methe B."/>
            <person name="Sutton G.G."/>
            <person name="Strausberg R.L."/>
            <person name="Nelson K.E."/>
        </authorList>
    </citation>
    <scope>NUCLEOTIDE SEQUENCE [LARGE SCALE GENOMIC DNA]</scope>
    <source>
        <strain evidence="3 4">RM3277</strain>
    </source>
</reference>
<evidence type="ECO:0000256" key="1">
    <source>
        <dbReference type="SAM" id="MobiDB-lite"/>
    </source>
</evidence>
<organism evidence="3 4">
    <name type="scientific">Campylobacter showae RM3277</name>
    <dbReference type="NCBI Taxonomy" id="553219"/>
    <lineage>
        <taxon>Bacteria</taxon>
        <taxon>Pseudomonadati</taxon>
        <taxon>Campylobacterota</taxon>
        <taxon>Epsilonproteobacteria</taxon>
        <taxon>Campylobacterales</taxon>
        <taxon>Campylobacteraceae</taxon>
        <taxon>Campylobacter</taxon>
    </lineage>
</organism>
<feature type="region of interest" description="Disordered" evidence="1">
    <location>
        <begin position="13"/>
        <end position="32"/>
    </location>
</feature>
<evidence type="ECO:0000313" key="4">
    <source>
        <dbReference type="Proteomes" id="UP000003107"/>
    </source>
</evidence>
<comment type="caution">
    <text evidence="3">The sequence shown here is derived from an EMBL/GenBank/DDBJ whole genome shotgun (WGS) entry which is preliminary data.</text>
</comment>
<accession>C6RGX5</accession>
<dbReference type="PANTHER" id="PTHR41786:SF1">
    <property type="entry name" value="6-HYDROXYMETHYLPTERIN DIPHOSPHOKINASE MPTE-LIKE DOMAIN-CONTAINING PROTEIN"/>
    <property type="match status" value="1"/>
</dbReference>
<protein>
    <recommendedName>
        <fullName evidence="2">6-hydroxymethylpterin diphosphokinase MptE-like domain-containing protein</fullName>
    </recommendedName>
</protein>
<evidence type="ECO:0000313" key="3">
    <source>
        <dbReference type="EMBL" id="EET79331.1"/>
    </source>
</evidence>
<feature type="domain" description="6-hydroxymethylpterin diphosphokinase MptE-like" evidence="2">
    <location>
        <begin position="246"/>
        <end position="417"/>
    </location>
</feature>
<dbReference type="eggNOG" id="COG2604">
    <property type="taxonomic scope" value="Bacteria"/>
</dbReference>
<dbReference type="PANTHER" id="PTHR41786">
    <property type="entry name" value="MOTILITY ACCESSORY FACTOR MAF"/>
    <property type="match status" value="1"/>
</dbReference>
<sequence length="689" mass="79279">MAKKKEDEYLKLNSLQKKGARENQTSDKDDKNIDETVTNIANPIFKKNLQALFQQDEILAARLWGMKETEKYDVFIGKDPIDINIIDNKTLKYVYESPAKDVLRILESTEKEYKRYPIMYFYGLGNGIFYKALLKNETHQKVIVVEPEIEIIYIALNLIDLSDELISERLVLFFSEFATYSQFYFAVSSQLFSSYAKTYNLHIHTPFYENFHEDIVRINKDFTKAISQMVVAHGNSIDDTLIGIKHHIEHIPEMVTNYCYTDLIKKRQGLMDTAIIVSTGPSLDKQLETLKKFAPYFTVISLDASYPILLKHGIKPDYVTSIERVEATSSFFKNKNKKIDEDIYFIVASLTHKQTVDNILPRRLTLTMRPQQSEMAFNMPKYGYLGIGHSTANQAYQLAYALGHKNIILIGQDLAFAPDGKSHASGHAFAQADEYLYVEAYGGEGEVRTTYIWDKFKNQFEKDIEQAKNEQITTYNCTEGGARIQGSTERPFLETAEELSKDKKIKKLPHIEKTGEKTANKDLLKAYKFIVKKVQTQNKVKQRIEKTFLELVPKIDKIMKIKDEGKVDESLFDPLVKIIDKIDKLKNYISGQNLKKYIENVLQIAVYHQELELAKISVAPSDTKMEKVNKLLEWAEMHKYWMFSAAGGINADMEVTKKASENLVKELKKRGLIETSEIGEVKEEFKLSI</sequence>
<dbReference type="GeneID" id="60991242"/>